<organism evidence="1">
    <name type="scientific">marine metagenome</name>
    <dbReference type="NCBI Taxonomy" id="408172"/>
    <lineage>
        <taxon>unclassified sequences</taxon>
        <taxon>metagenomes</taxon>
        <taxon>ecological metagenomes</taxon>
    </lineage>
</organism>
<feature type="non-terminal residue" evidence="1">
    <location>
        <position position="72"/>
    </location>
</feature>
<gene>
    <name evidence="1" type="ORF">METZ01_LOCUS66309</name>
</gene>
<reference evidence="1" key="1">
    <citation type="submission" date="2018-05" db="EMBL/GenBank/DDBJ databases">
        <authorList>
            <person name="Lanie J.A."/>
            <person name="Ng W.-L."/>
            <person name="Kazmierczak K.M."/>
            <person name="Andrzejewski T.M."/>
            <person name="Davidsen T.M."/>
            <person name="Wayne K.J."/>
            <person name="Tettelin H."/>
            <person name="Glass J.I."/>
            <person name="Rusch D."/>
            <person name="Podicherti R."/>
            <person name="Tsui H.-C.T."/>
            <person name="Winkler M.E."/>
        </authorList>
    </citation>
    <scope>NUCLEOTIDE SEQUENCE</scope>
</reference>
<sequence>MRRITILPFIASVSLSVQHRSENPGKRHHCTVTGNCCACWRTLFRPVVLPAVSMSFQIADTWFEKNQIDGDI</sequence>
<dbReference type="EMBL" id="UINC01004321">
    <property type="protein sequence ID" value="SVA13455.1"/>
    <property type="molecule type" value="Genomic_DNA"/>
</dbReference>
<name>A0A381TBC6_9ZZZZ</name>
<protein>
    <submittedName>
        <fullName evidence="1">Uncharacterized protein</fullName>
    </submittedName>
</protein>
<evidence type="ECO:0000313" key="1">
    <source>
        <dbReference type="EMBL" id="SVA13455.1"/>
    </source>
</evidence>
<dbReference type="AlphaFoldDB" id="A0A381TBC6"/>
<proteinExistence type="predicted"/>
<accession>A0A381TBC6</accession>